<dbReference type="Pfam" id="PF01844">
    <property type="entry name" value="HNH"/>
    <property type="match status" value="1"/>
</dbReference>
<keyword evidence="2" id="KW-0540">Nuclease</keyword>
<organism evidence="2 3">
    <name type="scientific">Corynebacterium accolens</name>
    <dbReference type="NCBI Taxonomy" id="38284"/>
    <lineage>
        <taxon>Bacteria</taxon>
        <taxon>Bacillati</taxon>
        <taxon>Actinomycetota</taxon>
        <taxon>Actinomycetes</taxon>
        <taxon>Mycobacteriales</taxon>
        <taxon>Corynebacteriaceae</taxon>
        <taxon>Corynebacterium</taxon>
    </lineage>
</organism>
<dbReference type="GO" id="GO:0003676">
    <property type="term" value="F:nucleic acid binding"/>
    <property type="evidence" value="ECO:0007669"/>
    <property type="project" value="InterPro"/>
</dbReference>
<comment type="caution">
    <text evidence="2">The sequence shown here is derived from an EMBL/GenBank/DDBJ whole genome shotgun (WGS) entry which is preliminary data.</text>
</comment>
<dbReference type="GO" id="GO:0004519">
    <property type="term" value="F:endonuclease activity"/>
    <property type="evidence" value="ECO:0007669"/>
    <property type="project" value="UniProtKB-KW"/>
</dbReference>
<proteinExistence type="predicted"/>
<keyword evidence="2" id="KW-0378">Hydrolase</keyword>
<feature type="domain" description="HNH nuclease" evidence="1">
    <location>
        <begin position="236"/>
        <end position="289"/>
    </location>
</feature>
<dbReference type="InterPro" id="IPR003615">
    <property type="entry name" value="HNH_nuc"/>
</dbReference>
<sequence length="356" mass="39571">MDIVEEAVGKTASEIASLGVPDALAIDLAALAEPFAPSNSFQRLRRETMERGRAHSLTTLLAVEKQARKLRTEAERWRVRHTALATAGDTRDVEKKARELVAARSPRRERKPGIRLAQHPDGQATLTICGPSADLTDMRDSLDCSSAESALAGLKQRWFGEGNPSQPAISVMLVTKMENYARALEGHEVWFQLSNGALISSTELATRNILDHGFHVLMHPVHGPVNLHRVSRFASTKQRLMATAENPRCAWLGCKKGANDCQVHHLKAWRHGGETSAENLTMACQYHNAVNDDETAGGRGWLERHGTVYWVPPSGWYIPPWTDKSPPPLNSPLPDWLEEERNYLDEELSNFSEHAT</sequence>
<evidence type="ECO:0000313" key="2">
    <source>
        <dbReference type="EMBL" id="PCC83092.1"/>
    </source>
</evidence>
<dbReference type="Gene3D" id="1.10.30.50">
    <property type="match status" value="1"/>
</dbReference>
<accession>A0A2A4AKR9</accession>
<name>A0A2A4AKR9_9CORY</name>
<evidence type="ECO:0000313" key="3">
    <source>
        <dbReference type="Proteomes" id="UP000218690"/>
    </source>
</evidence>
<evidence type="ECO:0000259" key="1">
    <source>
        <dbReference type="SMART" id="SM00507"/>
    </source>
</evidence>
<dbReference type="CDD" id="cd00085">
    <property type="entry name" value="HNHc"/>
    <property type="match status" value="1"/>
</dbReference>
<dbReference type="EMBL" id="NWBP01000016">
    <property type="protein sequence ID" value="PCC83092.1"/>
    <property type="molecule type" value="Genomic_DNA"/>
</dbReference>
<gene>
    <name evidence="2" type="ORF">COM45_04660</name>
</gene>
<dbReference type="InterPro" id="IPR002711">
    <property type="entry name" value="HNH"/>
</dbReference>
<keyword evidence="2" id="KW-0255">Endonuclease</keyword>
<dbReference type="GO" id="GO:0008270">
    <property type="term" value="F:zinc ion binding"/>
    <property type="evidence" value="ECO:0007669"/>
    <property type="project" value="InterPro"/>
</dbReference>
<reference evidence="2 3" key="1">
    <citation type="submission" date="2017-09" db="EMBL/GenBank/DDBJ databases">
        <title>Draft Genome Sequence of Corynebacterium accolens AH4003.</title>
        <authorList>
            <person name="Chen Y."/>
            <person name="Oosthuysen W.F."/>
            <person name="Kelley S."/>
            <person name="Horswill A."/>
        </authorList>
    </citation>
    <scope>NUCLEOTIDE SEQUENCE [LARGE SCALE GENOMIC DNA]</scope>
    <source>
        <strain evidence="2 3">AH4003</strain>
    </source>
</reference>
<dbReference type="AlphaFoldDB" id="A0A2A4AKR9"/>
<protein>
    <submittedName>
        <fullName evidence="2">HNH endonuclease</fullName>
    </submittedName>
</protein>
<dbReference type="SMART" id="SM00507">
    <property type="entry name" value="HNHc"/>
    <property type="match status" value="1"/>
</dbReference>
<dbReference type="Proteomes" id="UP000218690">
    <property type="component" value="Unassembled WGS sequence"/>
</dbReference>